<gene>
    <name evidence="2" type="ORF">WJU22_16150</name>
</gene>
<proteinExistence type="predicted"/>
<accession>A0ABZ2YX85</accession>
<dbReference type="InterPro" id="IPR046909">
    <property type="entry name" value="cREC_REC"/>
</dbReference>
<sequence>MAYQLFLDDLRTVGMVYKDRPASDFVIVRSFEAFKSTILERGLPAFISFDNDLGLDASGRLAPDGYAAAKWLVYESGFDLSDLKYYVHSANPVAAEQIRSLLQNYQAHLRENKG</sequence>
<protein>
    <submittedName>
        <fullName evidence="2">Cyclic-phosphate processing receiver domain-containing protein</fullName>
    </submittedName>
</protein>
<reference evidence="2 3" key="1">
    <citation type="submission" date="2024-03" db="EMBL/GenBank/DDBJ databases">
        <title>Chitinophaga caseinilytica sp. nov., a casein hydrolysing bacterium isolated from forest soil.</title>
        <authorList>
            <person name="Lee D.S."/>
            <person name="Han D.M."/>
            <person name="Baek J.H."/>
            <person name="Choi D.G."/>
            <person name="Jeon J.H."/>
            <person name="Jeon C.O."/>
        </authorList>
    </citation>
    <scope>NUCLEOTIDE SEQUENCE [LARGE SCALE GENOMIC DNA]</scope>
    <source>
        <strain evidence="2 3">KACC 19118</strain>
    </source>
</reference>
<organism evidence="2 3">
    <name type="scientific">Chitinophaga caseinilytica</name>
    <dbReference type="NCBI Taxonomy" id="2267521"/>
    <lineage>
        <taxon>Bacteria</taxon>
        <taxon>Pseudomonadati</taxon>
        <taxon>Bacteroidota</taxon>
        <taxon>Chitinophagia</taxon>
        <taxon>Chitinophagales</taxon>
        <taxon>Chitinophagaceae</taxon>
        <taxon>Chitinophaga</taxon>
    </lineage>
</organism>
<evidence type="ECO:0000259" key="1">
    <source>
        <dbReference type="Pfam" id="PF20274"/>
    </source>
</evidence>
<name>A0ABZ2YX85_9BACT</name>
<dbReference type="RefSeq" id="WP_341839210.1">
    <property type="nucleotide sequence ID" value="NZ_CP149792.1"/>
</dbReference>
<dbReference type="Proteomes" id="UP001449657">
    <property type="component" value="Chromosome"/>
</dbReference>
<evidence type="ECO:0000313" key="3">
    <source>
        <dbReference type="Proteomes" id="UP001449657"/>
    </source>
</evidence>
<dbReference type="EMBL" id="CP150096">
    <property type="protein sequence ID" value="WZN44428.1"/>
    <property type="molecule type" value="Genomic_DNA"/>
</dbReference>
<keyword evidence="3" id="KW-1185">Reference proteome</keyword>
<evidence type="ECO:0000313" key="2">
    <source>
        <dbReference type="EMBL" id="WZN44428.1"/>
    </source>
</evidence>
<dbReference type="Pfam" id="PF20274">
    <property type="entry name" value="cREC_REC"/>
    <property type="match status" value="1"/>
</dbReference>
<feature type="domain" description="Cyclic-phosphate processing Receiver" evidence="1">
    <location>
        <begin position="4"/>
        <end position="104"/>
    </location>
</feature>